<proteinExistence type="inferred from homology"/>
<feature type="domain" description="RNA-binding S4" evidence="6">
    <location>
        <begin position="1"/>
        <end position="62"/>
    </location>
</feature>
<comment type="subunit">
    <text evidence="5">Associates with stalled 50S ribosomal subunits. Binds to RqcH, 23S rRNA and the P-site tRNA. Does not require RqcH for association with 50S subunits.</text>
</comment>
<evidence type="ECO:0000313" key="7">
    <source>
        <dbReference type="EMBL" id="SMO46039.1"/>
    </source>
</evidence>
<dbReference type="Proteomes" id="UP000317315">
    <property type="component" value="Unassembled WGS sequence"/>
</dbReference>
<evidence type="ECO:0000259" key="6">
    <source>
        <dbReference type="SMART" id="SM00363"/>
    </source>
</evidence>
<keyword evidence="2 5" id="KW-0699">rRNA-binding</keyword>
<keyword evidence="4 5" id="KW-0648">Protein biosynthesis</keyword>
<reference evidence="7 8" key="1">
    <citation type="submission" date="2017-05" db="EMBL/GenBank/DDBJ databases">
        <authorList>
            <person name="Varghese N."/>
            <person name="Submissions S."/>
        </authorList>
    </citation>
    <scope>NUCLEOTIDE SEQUENCE [LARGE SCALE GENOMIC DNA]</scope>
    <source>
        <strain evidence="7 8">DSM 16304</strain>
    </source>
</reference>
<accession>A0A521BG62</accession>
<dbReference type="AlphaFoldDB" id="A0A521BG62"/>
<dbReference type="InterPro" id="IPR036986">
    <property type="entry name" value="S4_RNA-bd_sf"/>
</dbReference>
<dbReference type="InterPro" id="IPR002942">
    <property type="entry name" value="S4_RNA-bd"/>
</dbReference>
<sequence length="95" mass="10843">MRIDQFLKVARIVKRRSLAKELCDDGVVKVNGAPAKPSREVKVGDVVEVDTISRFLKFRVLEVPISKSVSKKKARELVEVIEDRKKDIRDIIDLI</sequence>
<dbReference type="GO" id="GO:0019843">
    <property type="term" value="F:rRNA binding"/>
    <property type="evidence" value="ECO:0007669"/>
    <property type="project" value="UniProtKB-UniRule"/>
</dbReference>
<evidence type="ECO:0000256" key="1">
    <source>
        <dbReference type="ARBA" id="ARBA00022555"/>
    </source>
</evidence>
<evidence type="ECO:0000256" key="4">
    <source>
        <dbReference type="ARBA" id="ARBA00022917"/>
    </source>
</evidence>
<dbReference type="OrthoDB" id="9805210at2"/>
<dbReference type="RefSeq" id="WP_142934411.1">
    <property type="nucleotide sequence ID" value="NZ_FXTM01000005.1"/>
</dbReference>
<keyword evidence="7" id="KW-0346">Stress response</keyword>
<evidence type="ECO:0000256" key="3">
    <source>
        <dbReference type="ARBA" id="ARBA00022884"/>
    </source>
</evidence>
<evidence type="ECO:0000256" key="2">
    <source>
        <dbReference type="ARBA" id="ARBA00022730"/>
    </source>
</evidence>
<dbReference type="Pfam" id="PF01479">
    <property type="entry name" value="S4"/>
    <property type="match status" value="1"/>
</dbReference>
<comment type="similarity">
    <text evidence="5">Belongs to the RqcP family.</text>
</comment>
<dbReference type="EMBL" id="FXTM01000005">
    <property type="protein sequence ID" value="SMO46039.1"/>
    <property type="molecule type" value="Genomic_DNA"/>
</dbReference>
<dbReference type="PROSITE" id="PS50889">
    <property type="entry name" value="S4"/>
    <property type="match status" value="1"/>
</dbReference>
<organism evidence="7 8">
    <name type="scientific">Balnearium lithotrophicum</name>
    <dbReference type="NCBI Taxonomy" id="223788"/>
    <lineage>
        <taxon>Bacteria</taxon>
        <taxon>Pseudomonadati</taxon>
        <taxon>Aquificota</taxon>
        <taxon>Aquificia</taxon>
        <taxon>Desulfurobacteriales</taxon>
        <taxon>Desulfurobacteriaceae</taxon>
        <taxon>Balnearium</taxon>
    </lineage>
</organism>
<keyword evidence="8" id="KW-1185">Reference proteome</keyword>
<name>A0A521BG62_9BACT</name>
<protein>
    <recommendedName>
        <fullName evidence="5">RQC P-site tRNA stabilizing factor</fullName>
        <shortName evidence="5">RqcP</shortName>
    </recommendedName>
    <alternativeName>
        <fullName evidence="5">Ribosome-associated protein quality control protein P</fullName>
    </alternativeName>
</protein>
<dbReference type="SMART" id="SM00363">
    <property type="entry name" value="S4"/>
    <property type="match status" value="1"/>
</dbReference>
<dbReference type="GO" id="GO:0043023">
    <property type="term" value="F:ribosomal large subunit binding"/>
    <property type="evidence" value="ECO:0007669"/>
    <property type="project" value="UniProtKB-UniRule"/>
</dbReference>
<dbReference type="CDD" id="cd00165">
    <property type="entry name" value="S4"/>
    <property type="match status" value="1"/>
</dbReference>
<evidence type="ECO:0000313" key="8">
    <source>
        <dbReference type="Proteomes" id="UP000317315"/>
    </source>
</evidence>
<dbReference type="GO" id="GO:0072344">
    <property type="term" value="P:rescue of stalled ribosome"/>
    <property type="evidence" value="ECO:0007669"/>
    <property type="project" value="UniProtKB-UniRule"/>
</dbReference>
<keyword evidence="1 5" id="KW-0820">tRNA-binding</keyword>
<evidence type="ECO:0000256" key="5">
    <source>
        <dbReference type="HAMAP-Rule" id="MF_00871"/>
    </source>
</evidence>
<dbReference type="HAMAP" id="MF_00871">
    <property type="entry name" value="RqcP"/>
    <property type="match status" value="1"/>
</dbReference>
<dbReference type="Gene3D" id="3.10.290.10">
    <property type="entry name" value="RNA-binding S4 domain"/>
    <property type="match status" value="1"/>
</dbReference>
<gene>
    <name evidence="5" type="primary">rqcP</name>
    <name evidence="7" type="ORF">SAMN06269117_10546</name>
</gene>
<dbReference type="InterPro" id="IPR025490">
    <property type="entry name" value="RqcP"/>
</dbReference>
<keyword evidence="3 5" id="KW-0694">RNA-binding</keyword>
<dbReference type="PIRSF" id="PIRSF038881">
    <property type="entry name" value="RNAbp_HP1423"/>
    <property type="match status" value="1"/>
</dbReference>
<dbReference type="GO" id="GO:0000049">
    <property type="term" value="F:tRNA binding"/>
    <property type="evidence" value="ECO:0007669"/>
    <property type="project" value="UniProtKB-UniRule"/>
</dbReference>
<comment type="function">
    <text evidence="5">Key component of the ribosome quality control system (RQC), a ribosome-associated complex that mediates the extraction of incompletely synthesized nascent chains from stalled ribosomes and their subsequent degradation. RqcH recruits Ala-charged tRNA, and with RqcP directs the elongation of stalled nascent chains on 50S ribosomal subunits, leading to non-templated C-terminal alanine extensions (Ala tail). The Ala tail promotes nascent chain degradation. RqcP is associated with the translocation-like movement of the peptidyl-tRNA from the A-site into the P-site.</text>
</comment>
<dbReference type="SUPFAM" id="SSF55174">
    <property type="entry name" value="Alpha-L RNA-binding motif"/>
    <property type="match status" value="1"/>
</dbReference>